<dbReference type="Proteomes" id="UP001597211">
    <property type="component" value="Unassembled WGS sequence"/>
</dbReference>
<evidence type="ECO:0000313" key="3">
    <source>
        <dbReference type="Proteomes" id="UP001597211"/>
    </source>
</evidence>
<gene>
    <name evidence="2" type="ORF">ACFQ2Z_16920</name>
</gene>
<protein>
    <submittedName>
        <fullName evidence="2">Copper amine oxidase N-terminal domain-containing protein</fullName>
    </submittedName>
</protein>
<dbReference type="Gene3D" id="3.30.457.10">
    <property type="entry name" value="Copper amine oxidase-like, N-terminal domain"/>
    <property type="match status" value="1"/>
</dbReference>
<sequence>MRRHFKPFATLVTAAFGLLLIVTAGFVPGLPPSQTAAAASSKQEQFIYGLEHPTFRQSGQLYVPLKEVAPLLDLQVGYDSNSKAVLVTGLQQFAKLNVGKSKAIGKNNVTVSLGAPVRVIKGNTYVPATLFSKMFGVPITVQNAKEPQVISAAYASKYLTMRTGDMLFWMNRTQGTLYAGLNGQLPAKAGKVTLQSPDWLGGKARQVDDSTYVLDINNAHGEPHIFNDWCRVLIHDGKAVQQAVMSFGGPSFVNLMENAASSEGLIVLNDGHQAKLVTPEGKLAETLNLDQLGGAEDVYSLEAMEKDFLLIRPYSTGRLLLIDRQSGERTALYLSLLDQETIERLESDDMGLDDGLAYTGRSGSVLNFSWHPPFSSETETKSFDMSK</sequence>
<dbReference type="EMBL" id="JBHTKZ010000036">
    <property type="protein sequence ID" value="MFD1183041.1"/>
    <property type="molecule type" value="Genomic_DNA"/>
</dbReference>
<dbReference type="RefSeq" id="WP_240270175.1">
    <property type="nucleotide sequence ID" value="NZ_JAKSXN010000039.1"/>
</dbReference>
<comment type="caution">
    <text evidence="2">The sequence shown here is derived from an EMBL/GenBank/DDBJ whole genome shotgun (WGS) entry which is preliminary data.</text>
</comment>
<dbReference type="SUPFAM" id="SSF55383">
    <property type="entry name" value="Copper amine oxidase, domain N"/>
    <property type="match status" value="1"/>
</dbReference>
<dbReference type="InterPro" id="IPR036582">
    <property type="entry name" value="Mao_N_sf"/>
</dbReference>
<dbReference type="Pfam" id="PF07833">
    <property type="entry name" value="Cu_amine_oxidN1"/>
    <property type="match status" value="1"/>
</dbReference>
<evidence type="ECO:0000313" key="2">
    <source>
        <dbReference type="EMBL" id="MFD1183041.1"/>
    </source>
</evidence>
<name>A0ABW3SGG4_9BACL</name>
<proteinExistence type="predicted"/>
<evidence type="ECO:0000259" key="1">
    <source>
        <dbReference type="Pfam" id="PF07833"/>
    </source>
</evidence>
<accession>A0ABW3SGG4</accession>
<feature type="domain" description="Copper amine oxidase-like N-terminal" evidence="1">
    <location>
        <begin position="52"/>
        <end position="146"/>
    </location>
</feature>
<organism evidence="2 3">
    <name type="scientific">Paenibacillus timonensis</name>
    <dbReference type="NCBI Taxonomy" id="225915"/>
    <lineage>
        <taxon>Bacteria</taxon>
        <taxon>Bacillati</taxon>
        <taxon>Bacillota</taxon>
        <taxon>Bacilli</taxon>
        <taxon>Bacillales</taxon>
        <taxon>Paenibacillaceae</taxon>
        <taxon>Paenibacillus</taxon>
    </lineage>
</organism>
<keyword evidence="3" id="KW-1185">Reference proteome</keyword>
<reference evidence="3" key="1">
    <citation type="journal article" date="2019" name="Int. J. Syst. Evol. Microbiol.">
        <title>The Global Catalogue of Microorganisms (GCM) 10K type strain sequencing project: providing services to taxonomists for standard genome sequencing and annotation.</title>
        <authorList>
            <consortium name="The Broad Institute Genomics Platform"/>
            <consortium name="The Broad Institute Genome Sequencing Center for Infectious Disease"/>
            <person name="Wu L."/>
            <person name="Ma J."/>
        </authorList>
    </citation>
    <scope>NUCLEOTIDE SEQUENCE [LARGE SCALE GENOMIC DNA]</scope>
    <source>
        <strain evidence="3">CCUG 48216</strain>
    </source>
</reference>
<dbReference type="InterPro" id="IPR012854">
    <property type="entry name" value="Cu_amine_oxidase-like_N"/>
</dbReference>